<name>A0A9W4WQZ1_9GLOM</name>
<dbReference type="SMART" id="SM00273">
    <property type="entry name" value="ENTH"/>
    <property type="match status" value="1"/>
</dbReference>
<dbReference type="EMBL" id="CAMKVN010002206">
    <property type="protein sequence ID" value="CAI2180082.1"/>
    <property type="molecule type" value="Genomic_DNA"/>
</dbReference>
<dbReference type="GO" id="GO:0030136">
    <property type="term" value="C:clathrin-coated vesicle"/>
    <property type="evidence" value="ECO:0007669"/>
    <property type="project" value="InterPro"/>
</dbReference>
<dbReference type="GO" id="GO:0005546">
    <property type="term" value="F:phosphatidylinositol-4,5-bisphosphate binding"/>
    <property type="evidence" value="ECO:0007669"/>
    <property type="project" value="TreeGrafter"/>
</dbReference>
<keyword evidence="2" id="KW-0963">Cytoplasm</keyword>
<dbReference type="Gene3D" id="1.20.58.150">
    <property type="entry name" value="ANTH domain"/>
    <property type="match status" value="1"/>
</dbReference>
<dbReference type="InterPro" id="IPR011417">
    <property type="entry name" value="ANTH_dom"/>
</dbReference>
<comment type="subcellular location">
    <subcellularLocation>
        <location evidence="1">Cytoplasm</location>
    </subcellularLocation>
</comment>
<dbReference type="AlphaFoldDB" id="A0A9W4WQZ1"/>
<evidence type="ECO:0000256" key="1">
    <source>
        <dbReference type="ARBA" id="ARBA00004496"/>
    </source>
</evidence>
<dbReference type="CDD" id="cd16988">
    <property type="entry name" value="ANTH_N_YAP180"/>
    <property type="match status" value="1"/>
</dbReference>
<sequence>MSLNMDKAIRGATKQKRAAPKKKYLDVLIPATSRDDTLETMFMSLDYRLKEHSWTVVFKSLIVIHILMRLGKNDRVLNHLVKYPGLLNVSGFKDKSGSHGVVQTKNIHAYAIYLEEKVAVYRELKIDFIKATSEEGIGRLRKLTVAKGLLREVKILQRQLAALLNCKFYLDEVDNEITLLAFRLLVKDLLVLFQAVNEGVINVLDQFFEMSKIDAKDALRIYKAYVKQTERVVDYLGAAKNIQVSLGIDIPNLKHAPISLTSSLEDYVNDPDFENNRAQFKCAREKRYKTPKEQSISRKLVNNNKPFENKSGNDSKIVSIASLPAPSLTTPSNKETPTKEIDFIDFFASIEKEHTVIFDQNTVTNTLDTNSLPCDTATNPFLVMQNQSKQFPMRQNLSQHTFQPVSTMQDTNPFRSSIYVQDPVHISQAYQNPFFQSLSTIKNVSNPFDSIDSGTQFQSQLSQQAIQPSFTSTSTTFDNNPFRRLSVPPRQQTQLTGFVQSMHSQDSSASSFQSTDSAFSQNRFSSY</sequence>
<protein>
    <submittedName>
        <fullName evidence="5">11855_t:CDS:1</fullName>
    </submittedName>
</protein>
<dbReference type="PANTHER" id="PTHR22951:SF5">
    <property type="entry name" value="PHOSPHATIDYLINOSITOL-BINDING CLATHRIN ASSEMBLY PROTEIN LAP"/>
    <property type="match status" value="1"/>
</dbReference>
<dbReference type="GO" id="GO:0005905">
    <property type="term" value="C:clathrin-coated pit"/>
    <property type="evidence" value="ECO:0007669"/>
    <property type="project" value="TreeGrafter"/>
</dbReference>
<dbReference type="OrthoDB" id="44015at2759"/>
<dbReference type="FunFam" id="1.20.58.150:FF:000004">
    <property type="entry name" value="ENTH domain protein"/>
    <property type="match status" value="1"/>
</dbReference>
<gene>
    <name evidence="5" type="ORF">FWILDA_LOCUS9408</name>
</gene>
<accession>A0A9W4WQZ1</accession>
<keyword evidence="6" id="KW-1185">Reference proteome</keyword>
<dbReference type="GO" id="GO:0072583">
    <property type="term" value="P:clathrin-dependent endocytosis"/>
    <property type="evidence" value="ECO:0007669"/>
    <property type="project" value="InterPro"/>
</dbReference>
<evidence type="ECO:0000313" key="5">
    <source>
        <dbReference type="EMBL" id="CAI2180082.1"/>
    </source>
</evidence>
<organism evidence="5 6">
    <name type="scientific">Funneliformis geosporum</name>
    <dbReference type="NCBI Taxonomy" id="1117311"/>
    <lineage>
        <taxon>Eukaryota</taxon>
        <taxon>Fungi</taxon>
        <taxon>Fungi incertae sedis</taxon>
        <taxon>Mucoromycota</taxon>
        <taxon>Glomeromycotina</taxon>
        <taxon>Glomeromycetes</taxon>
        <taxon>Glomerales</taxon>
        <taxon>Glomeraceae</taxon>
        <taxon>Funneliformis</taxon>
    </lineage>
</organism>
<dbReference type="PROSITE" id="PS50942">
    <property type="entry name" value="ENTH"/>
    <property type="match status" value="1"/>
</dbReference>
<dbReference type="InterPro" id="IPR013809">
    <property type="entry name" value="ENTH"/>
</dbReference>
<dbReference type="InterPro" id="IPR008942">
    <property type="entry name" value="ENTH_VHS"/>
</dbReference>
<dbReference type="GO" id="GO:0005545">
    <property type="term" value="F:1-phosphatidylinositol binding"/>
    <property type="evidence" value="ECO:0007669"/>
    <property type="project" value="InterPro"/>
</dbReference>
<dbReference type="Pfam" id="PF07651">
    <property type="entry name" value="ANTH"/>
    <property type="match status" value="1"/>
</dbReference>
<feature type="region of interest" description="Disordered" evidence="3">
    <location>
        <begin position="289"/>
        <end position="313"/>
    </location>
</feature>
<evidence type="ECO:0000256" key="2">
    <source>
        <dbReference type="ARBA" id="ARBA00022490"/>
    </source>
</evidence>
<dbReference type="SUPFAM" id="SSF89009">
    <property type="entry name" value="GAT-like domain"/>
    <property type="match status" value="1"/>
</dbReference>
<dbReference type="Gene3D" id="1.25.40.90">
    <property type="match status" value="1"/>
</dbReference>
<feature type="domain" description="ENTH" evidence="4">
    <location>
        <begin position="1"/>
        <end position="128"/>
    </location>
</feature>
<proteinExistence type="predicted"/>
<comment type="caution">
    <text evidence="5">The sequence shown here is derived from an EMBL/GenBank/DDBJ whole genome shotgun (WGS) entry which is preliminary data.</text>
</comment>
<reference evidence="5" key="1">
    <citation type="submission" date="2022-08" db="EMBL/GenBank/DDBJ databases">
        <authorList>
            <person name="Kallberg Y."/>
            <person name="Tangrot J."/>
            <person name="Rosling A."/>
        </authorList>
    </citation>
    <scope>NUCLEOTIDE SEQUENCE</scope>
    <source>
        <strain evidence="5">Wild A</strain>
    </source>
</reference>
<dbReference type="GO" id="GO:0048268">
    <property type="term" value="P:clathrin coat assembly"/>
    <property type="evidence" value="ECO:0007669"/>
    <property type="project" value="InterPro"/>
</dbReference>
<evidence type="ECO:0000313" key="6">
    <source>
        <dbReference type="Proteomes" id="UP001153678"/>
    </source>
</evidence>
<dbReference type="Proteomes" id="UP001153678">
    <property type="component" value="Unassembled WGS sequence"/>
</dbReference>
<dbReference type="InterPro" id="IPR045192">
    <property type="entry name" value="AP180-like"/>
</dbReference>
<evidence type="ECO:0000256" key="3">
    <source>
        <dbReference type="SAM" id="MobiDB-lite"/>
    </source>
</evidence>
<dbReference type="SUPFAM" id="SSF48464">
    <property type="entry name" value="ENTH/VHS domain"/>
    <property type="match status" value="1"/>
</dbReference>
<dbReference type="PANTHER" id="PTHR22951">
    <property type="entry name" value="CLATHRIN ASSEMBLY PROTEIN"/>
    <property type="match status" value="1"/>
</dbReference>
<dbReference type="GO" id="GO:0000149">
    <property type="term" value="F:SNARE binding"/>
    <property type="evidence" value="ECO:0007669"/>
    <property type="project" value="TreeGrafter"/>
</dbReference>
<dbReference type="InterPro" id="IPR014712">
    <property type="entry name" value="ANTH_dom_sf"/>
</dbReference>
<dbReference type="GO" id="GO:0006900">
    <property type="term" value="P:vesicle budding from membrane"/>
    <property type="evidence" value="ECO:0007669"/>
    <property type="project" value="TreeGrafter"/>
</dbReference>
<dbReference type="GO" id="GO:0032050">
    <property type="term" value="F:clathrin heavy chain binding"/>
    <property type="evidence" value="ECO:0007669"/>
    <property type="project" value="TreeGrafter"/>
</dbReference>
<evidence type="ECO:0000259" key="4">
    <source>
        <dbReference type="PROSITE" id="PS50942"/>
    </source>
</evidence>